<keyword evidence="1" id="KW-0479">Metal-binding</keyword>
<dbReference type="CDD" id="cd23023">
    <property type="entry name" value="zf-HIT_BCD1"/>
    <property type="match status" value="1"/>
</dbReference>
<dbReference type="InterPro" id="IPR057721">
    <property type="entry name" value="BCD1_alpha/beta"/>
</dbReference>
<reference evidence="10" key="1">
    <citation type="journal article" date="2023" name="Commun. Biol.">
        <title>Genome analysis of Parmales, the sister group of diatoms, reveals the evolutionary specialization of diatoms from phago-mixotrophs to photoautotrophs.</title>
        <authorList>
            <person name="Ban H."/>
            <person name="Sato S."/>
            <person name="Yoshikawa S."/>
            <person name="Yamada K."/>
            <person name="Nakamura Y."/>
            <person name="Ichinomiya M."/>
            <person name="Sato N."/>
            <person name="Blanc-Mathieu R."/>
            <person name="Endo H."/>
            <person name="Kuwata A."/>
            <person name="Ogata H."/>
        </authorList>
    </citation>
    <scope>NUCLEOTIDE SEQUENCE [LARGE SCALE GENOMIC DNA]</scope>
    <source>
        <strain evidence="10">NIES 3700</strain>
    </source>
</reference>
<dbReference type="EMBL" id="BRXW01000732">
    <property type="protein sequence ID" value="GMH75644.1"/>
    <property type="molecule type" value="Genomic_DNA"/>
</dbReference>
<comment type="function">
    <text evidence="4">Required for box C/D snoRNAs accumulation involved in snoRNA processing, snoRNA transport to the nucleolus and ribosome biogenesis.</text>
</comment>
<dbReference type="GO" id="GO:0008270">
    <property type="term" value="F:zinc ion binding"/>
    <property type="evidence" value="ECO:0007669"/>
    <property type="project" value="UniProtKB-UniRule"/>
</dbReference>
<evidence type="ECO:0000256" key="4">
    <source>
        <dbReference type="ARBA" id="ARBA00049598"/>
    </source>
</evidence>
<evidence type="ECO:0000259" key="8">
    <source>
        <dbReference type="PROSITE" id="PS51083"/>
    </source>
</evidence>
<feature type="region of interest" description="Disordered" evidence="7">
    <location>
        <begin position="1"/>
        <end position="57"/>
    </location>
</feature>
<evidence type="ECO:0000256" key="2">
    <source>
        <dbReference type="ARBA" id="ARBA00022771"/>
    </source>
</evidence>
<sequence>MEGLSGYASSDDDVPSSPLVTSTSTNTTFDPPQSLPPPPSLPLSKETSNATCLPTSETSTSCSLCYALSRYTCPRCGMKTCSLNCTKEHKTNTGCNGKRDLTAFVKTSSQSLTTLKSDLTFLLNGKLSLPSQKLKRPKPSNTSLSAHAKKFNISVIGMPGMTRNILNKSYYIKSRVKDALGLINWSLNLRFSKYDINLKSLVSGSTTVFDVIKKCEVKDETGMDHKEFTEFKSEYGESEDKRIFIERIGNEEERWREIEGEESLLEVLGDVGSVREFPELWILHGDDDEGLARFL</sequence>
<organism evidence="9 10">
    <name type="scientific">Triparma laevis f. longispina</name>
    <dbReference type="NCBI Taxonomy" id="1714387"/>
    <lineage>
        <taxon>Eukaryota</taxon>
        <taxon>Sar</taxon>
        <taxon>Stramenopiles</taxon>
        <taxon>Ochrophyta</taxon>
        <taxon>Bolidophyceae</taxon>
        <taxon>Parmales</taxon>
        <taxon>Triparmaceae</taxon>
        <taxon>Triparma</taxon>
    </lineage>
</organism>
<dbReference type="GO" id="GO:0048254">
    <property type="term" value="P:snoRNA localization"/>
    <property type="evidence" value="ECO:0007669"/>
    <property type="project" value="TreeGrafter"/>
</dbReference>
<dbReference type="PROSITE" id="PS51083">
    <property type="entry name" value="ZF_HIT"/>
    <property type="match status" value="1"/>
</dbReference>
<dbReference type="OrthoDB" id="272357at2759"/>
<comment type="caution">
    <text evidence="9">The sequence shown here is derived from an EMBL/GenBank/DDBJ whole genome shotgun (WGS) entry which is preliminary data.</text>
</comment>
<proteinExistence type="inferred from homology"/>
<evidence type="ECO:0000256" key="6">
    <source>
        <dbReference type="PROSITE-ProRule" id="PRU00453"/>
    </source>
</evidence>
<evidence type="ECO:0000313" key="10">
    <source>
        <dbReference type="Proteomes" id="UP001165122"/>
    </source>
</evidence>
<dbReference type="GO" id="GO:0005634">
    <property type="term" value="C:nucleus"/>
    <property type="evidence" value="ECO:0007669"/>
    <property type="project" value="TreeGrafter"/>
</dbReference>
<dbReference type="InterPro" id="IPR051639">
    <property type="entry name" value="BCD1"/>
</dbReference>
<dbReference type="Proteomes" id="UP001165122">
    <property type="component" value="Unassembled WGS sequence"/>
</dbReference>
<accession>A0A9W7AQ09</accession>
<keyword evidence="3" id="KW-0862">Zinc</keyword>
<dbReference type="AlphaFoldDB" id="A0A9W7AQ09"/>
<dbReference type="GO" id="GO:0070761">
    <property type="term" value="C:pre-snoRNP complex"/>
    <property type="evidence" value="ECO:0007669"/>
    <property type="project" value="TreeGrafter"/>
</dbReference>
<dbReference type="Gene3D" id="3.30.60.190">
    <property type="match status" value="1"/>
</dbReference>
<dbReference type="InterPro" id="IPR007529">
    <property type="entry name" value="Znf_HIT"/>
</dbReference>
<dbReference type="Pfam" id="PF04438">
    <property type="entry name" value="zf-HIT"/>
    <property type="match status" value="1"/>
</dbReference>
<evidence type="ECO:0000256" key="7">
    <source>
        <dbReference type="SAM" id="MobiDB-lite"/>
    </source>
</evidence>
<gene>
    <name evidence="9" type="ORF">TrLO_g7193</name>
</gene>
<keyword evidence="10" id="KW-1185">Reference proteome</keyword>
<feature type="compositionally biased region" description="Polar residues" evidence="7">
    <location>
        <begin position="45"/>
        <end position="57"/>
    </location>
</feature>
<protein>
    <recommendedName>
        <fullName evidence="8">HIT-type domain-containing protein</fullName>
    </recommendedName>
</protein>
<evidence type="ECO:0000256" key="5">
    <source>
        <dbReference type="ARBA" id="ARBA00049654"/>
    </source>
</evidence>
<comment type="similarity">
    <text evidence="5">Belongs to the BCD1 family.</text>
</comment>
<name>A0A9W7AQ09_9STRA</name>
<dbReference type="GO" id="GO:0000492">
    <property type="term" value="P:box C/D snoRNP assembly"/>
    <property type="evidence" value="ECO:0007669"/>
    <property type="project" value="TreeGrafter"/>
</dbReference>
<evidence type="ECO:0000256" key="1">
    <source>
        <dbReference type="ARBA" id="ARBA00022723"/>
    </source>
</evidence>
<dbReference type="SUPFAM" id="SSF144232">
    <property type="entry name" value="HIT/MYND zinc finger-like"/>
    <property type="match status" value="1"/>
</dbReference>
<dbReference type="Pfam" id="PF25790">
    <property type="entry name" value="BCD1"/>
    <property type="match status" value="1"/>
</dbReference>
<dbReference type="GO" id="GO:0000463">
    <property type="term" value="P:maturation of LSU-rRNA from tricistronic rRNA transcript (SSU-rRNA, 5.8S rRNA, LSU-rRNA)"/>
    <property type="evidence" value="ECO:0007669"/>
    <property type="project" value="TreeGrafter"/>
</dbReference>
<feature type="domain" description="HIT-type" evidence="8">
    <location>
        <begin position="62"/>
        <end position="95"/>
    </location>
</feature>
<feature type="compositionally biased region" description="Low complexity" evidence="7">
    <location>
        <begin position="15"/>
        <end position="32"/>
    </location>
</feature>
<evidence type="ECO:0000313" key="9">
    <source>
        <dbReference type="EMBL" id="GMH75644.1"/>
    </source>
</evidence>
<evidence type="ECO:0000256" key="3">
    <source>
        <dbReference type="ARBA" id="ARBA00022833"/>
    </source>
</evidence>
<dbReference type="PANTHER" id="PTHR13483:SF11">
    <property type="entry name" value="ZINC FINGER HIT DOMAIN-CONTAINING PROTEIN 3"/>
    <property type="match status" value="1"/>
</dbReference>
<keyword evidence="2 6" id="KW-0863">Zinc-finger</keyword>
<dbReference type="PANTHER" id="PTHR13483">
    <property type="entry name" value="BOX C_D SNORNA PROTEIN 1-RELATED"/>
    <property type="match status" value="1"/>
</dbReference>